<evidence type="ECO:0000313" key="2">
    <source>
        <dbReference type="Proteomes" id="UP001172082"/>
    </source>
</evidence>
<organism evidence="1 2">
    <name type="scientific">Splendidivirga corallicola</name>
    <dbReference type="NCBI Taxonomy" id="3051826"/>
    <lineage>
        <taxon>Bacteria</taxon>
        <taxon>Pseudomonadati</taxon>
        <taxon>Bacteroidota</taxon>
        <taxon>Cytophagia</taxon>
        <taxon>Cytophagales</taxon>
        <taxon>Splendidivirgaceae</taxon>
        <taxon>Splendidivirga</taxon>
    </lineage>
</organism>
<evidence type="ECO:0008006" key="3">
    <source>
        <dbReference type="Google" id="ProtNLM"/>
    </source>
</evidence>
<protein>
    <recommendedName>
        <fullName evidence="3">DUF3467 domain-containing protein</fullName>
    </recommendedName>
</protein>
<dbReference type="EMBL" id="JAUJEA010000001">
    <property type="protein sequence ID" value="MDN5200169.1"/>
    <property type="molecule type" value="Genomic_DNA"/>
</dbReference>
<name>A0ABT8KHI2_9BACT</name>
<dbReference type="RefSeq" id="WP_346750195.1">
    <property type="nucleotide sequence ID" value="NZ_JAUJEA010000001.1"/>
</dbReference>
<dbReference type="Proteomes" id="UP001172082">
    <property type="component" value="Unassembled WGS sequence"/>
</dbReference>
<keyword evidence="2" id="KW-1185">Reference proteome</keyword>
<accession>A0ABT8KHI2</accession>
<evidence type="ECO:0000313" key="1">
    <source>
        <dbReference type="EMBL" id="MDN5200169.1"/>
    </source>
</evidence>
<comment type="caution">
    <text evidence="1">The sequence shown here is derived from an EMBL/GenBank/DDBJ whole genome shotgun (WGS) entry which is preliminary data.</text>
</comment>
<reference evidence="1" key="1">
    <citation type="submission" date="2023-06" db="EMBL/GenBank/DDBJ databases">
        <title>Genomic of Parafulvivirga corallium.</title>
        <authorList>
            <person name="Wang G."/>
        </authorList>
    </citation>
    <scope>NUCLEOTIDE SEQUENCE</scope>
    <source>
        <strain evidence="1">BMA10</strain>
    </source>
</reference>
<proteinExistence type="predicted"/>
<sequence>MSNQQDKKPVPIKFVDNDVESVFTDIVQINIDAEVVKIDIGIKSKDQLLANVSHRVIMTVPHFARFLEVGNGILDRYKKEFENFRKEQKSGNG</sequence>
<gene>
    <name evidence="1" type="ORF">QQ008_02325</name>
</gene>